<accession>A0A2Z6Q446</accession>
<dbReference type="EMBL" id="BEXD01000094">
    <property type="protein sequence ID" value="GBB84195.1"/>
    <property type="molecule type" value="Genomic_DNA"/>
</dbReference>
<proteinExistence type="predicted"/>
<sequence length="226" mass="26326">MAASRSNLTLFYLFLAKDLHINIKLDQMDGLSFSIKNIEFPLLDIWMKSYNDGRQKEWIAVQTGTTWLIGRITNKSFNDCKGLYVIDLYREVFFDHIWNCYYVKDKDTHTVVWPKDTLVMFQLNVTFSMDRNLDLELIKVKAHILHQQLPVGRWLRKRKPSLYQNFNCQFCNNEADETISHLITCPDTAHLRQSIYEALQAFLADTLTQFSESLSSATLVASEING</sequence>
<gene>
    <name evidence="1" type="ORF">RclHR1_10820001</name>
</gene>
<dbReference type="Proteomes" id="UP000247702">
    <property type="component" value="Unassembled WGS sequence"/>
</dbReference>
<evidence type="ECO:0000313" key="1">
    <source>
        <dbReference type="EMBL" id="GBB84195.1"/>
    </source>
</evidence>
<comment type="caution">
    <text evidence="1">The sequence shown here is derived from an EMBL/GenBank/DDBJ whole genome shotgun (WGS) entry which is preliminary data.</text>
</comment>
<evidence type="ECO:0000313" key="2">
    <source>
        <dbReference type="Proteomes" id="UP000247702"/>
    </source>
</evidence>
<dbReference type="AlphaFoldDB" id="A0A2Z6Q446"/>
<keyword evidence="2" id="KW-1185">Reference proteome</keyword>
<reference evidence="1 2" key="1">
    <citation type="submission" date="2017-11" db="EMBL/GenBank/DDBJ databases">
        <title>The genome of Rhizophagus clarus HR1 reveals common genetic basis of auxotrophy among arbuscular mycorrhizal fungi.</title>
        <authorList>
            <person name="Kobayashi Y."/>
        </authorList>
    </citation>
    <scope>NUCLEOTIDE SEQUENCE [LARGE SCALE GENOMIC DNA]</scope>
    <source>
        <strain evidence="1 2">HR1</strain>
    </source>
</reference>
<organism evidence="1 2">
    <name type="scientific">Rhizophagus clarus</name>
    <dbReference type="NCBI Taxonomy" id="94130"/>
    <lineage>
        <taxon>Eukaryota</taxon>
        <taxon>Fungi</taxon>
        <taxon>Fungi incertae sedis</taxon>
        <taxon>Mucoromycota</taxon>
        <taxon>Glomeromycotina</taxon>
        <taxon>Glomeromycetes</taxon>
        <taxon>Glomerales</taxon>
        <taxon>Glomeraceae</taxon>
        <taxon>Rhizophagus</taxon>
    </lineage>
</organism>
<protein>
    <submittedName>
        <fullName evidence="1">Uncharacterized protein</fullName>
    </submittedName>
</protein>
<name>A0A2Z6Q446_9GLOM</name>